<evidence type="ECO:0000313" key="1">
    <source>
        <dbReference type="EMBL" id="KIM58683.1"/>
    </source>
</evidence>
<keyword evidence="2" id="KW-1185">Reference proteome</keyword>
<gene>
    <name evidence="1" type="ORF">SCLCIDRAFT_1218367</name>
</gene>
<evidence type="ECO:0000313" key="2">
    <source>
        <dbReference type="Proteomes" id="UP000053989"/>
    </source>
</evidence>
<dbReference type="HOGENOM" id="CLU_2543955_0_0_1"/>
<organism evidence="1 2">
    <name type="scientific">Scleroderma citrinum Foug A</name>
    <dbReference type="NCBI Taxonomy" id="1036808"/>
    <lineage>
        <taxon>Eukaryota</taxon>
        <taxon>Fungi</taxon>
        <taxon>Dikarya</taxon>
        <taxon>Basidiomycota</taxon>
        <taxon>Agaricomycotina</taxon>
        <taxon>Agaricomycetes</taxon>
        <taxon>Agaricomycetidae</taxon>
        <taxon>Boletales</taxon>
        <taxon>Sclerodermatineae</taxon>
        <taxon>Sclerodermataceae</taxon>
        <taxon>Scleroderma</taxon>
    </lineage>
</organism>
<accession>A0A0C2Z9Z0</accession>
<reference evidence="1 2" key="1">
    <citation type="submission" date="2014-04" db="EMBL/GenBank/DDBJ databases">
        <authorList>
            <consortium name="DOE Joint Genome Institute"/>
            <person name="Kuo A."/>
            <person name="Kohler A."/>
            <person name="Nagy L.G."/>
            <person name="Floudas D."/>
            <person name="Copeland A."/>
            <person name="Barry K.W."/>
            <person name="Cichocki N."/>
            <person name="Veneault-Fourrey C."/>
            <person name="LaButti K."/>
            <person name="Lindquist E.A."/>
            <person name="Lipzen A."/>
            <person name="Lundell T."/>
            <person name="Morin E."/>
            <person name="Murat C."/>
            <person name="Sun H."/>
            <person name="Tunlid A."/>
            <person name="Henrissat B."/>
            <person name="Grigoriev I.V."/>
            <person name="Hibbett D.S."/>
            <person name="Martin F."/>
            <person name="Nordberg H.P."/>
            <person name="Cantor M.N."/>
            <person name="Hua S.X."/>
        </authorList>
    </citation>
    <scope>NUCLEOTIDE SEQUENCE [LARGE SCALE GENOMIC DNA]</scope>
    <source>
        <strain evidence="1 2">Foug A</strain>
    </source>
</reference>
<proteinExistence type="predicted"/>
<dbReference type="AlphaFoldDB" id="A0A0C2Z9Z0"/>
<dbReference type="Proteomes" id="UP000053989">
    <property type="component" value="Unassembled WGS sequence"/>
</dbReference>
<reference evidence="2" key="2">
    <citation type="submission" date="2015-01" db="EMBL/GenBank/DDBJ databases">
        <title>Evolutionary Origins and Diversification of the Mycorrhizal Mutualists.</title>
        <authorList>
            <consortium name="DOE Joint Genome Institute"/>
            <consortium name="Mycorrhizal Genomics Consortium"/>
            <person name="Kohler A."/>
            <person name="Kuo A."/>
            <person name="Nagy L.G."/>
            <person name="Floudas D."/>
            <person name="Copeland A."/>
            <person name="Barry K.W."/>
            <person name="Cichocki N."/>
            <person name="Veneault-Fourrey C."/>
            <person name="LaButti K."/>
            <person name="Lindquist E.A."/>
            <person name="Lipzen A."/>
            <person name="Lundell T."/>
            <person name="Morin E."/>
            <person name="Murat C."/>
            <person name="Riley R."/>
            <person name="Ohm R."/>
            <person name="Sun H."/>
            <person name="Tunlid A."/>
            <person name="Henrissat B."/>
            <person name="Grigoriev I.V."/>
            <person name="Hibbett D.S."/>
            <person name="Martin F."/>
        </authorList>
    </citation>
    <scope>NUCLEOTIDE SEQUENCE [LARGE SCALE GENOMIC DNA]</scope>
    <source>
        <strain evidence="2">Foug A</strain>
    </source>
</reference>
<protein>
    <submittedName>
        <fullName evidence="1">Uncharacterized protein</fullName>
    </submittedName>
</protein>
<dbReference type="InParanoid" id="A0A0C2Z9Z0"/>
<name>A0A0C2Z9Z0_9AGAM</name>
<sequence>MRVCSQSRHGASCPIASAVVRSSRLTSTILINELPHVAEASRVTRPSLPSIKEANGPVSQTLECFTESKVEHLNYTHGEIQYH</sequence>
<dbReference type="EMBL" id="KN822082">
    <property type="protein sequence ID" value="KIM58683.1"/>
    <property type="molecule type" value="Genomic_DNA"/>
</dbReference>